<protein>
    <submittedName>
        <fullName evidence="2">Uncharacterized protein</fullName>
    </submittedName>
</protein>
<evidence type="ECO:0000313" key="2">
    <source>
        <dbReference type="EMBL" id="MBP2363432.1"/>
    </source>
</evidence>
<dbReference type="Proteomes" id="UP001519311">
    <property type="component" value="Unassembled WGS sequence"/>
</dbReference>
<sequence length="36" mass="3674">MEPKSATAAASIPASTDETNELTGPVVVAVDVEDEE</sequence>
<evidence type="ECO:0000313" key="3">
    <source>
        <dbReference type="Proteomes" id="UP001519311"/>
    </source>
</evidence>
<keyword evidence="3" id="KW-1185">Reference proteome</keyword>
<comment type="caution">
    <text evidence="2">The sequence shown here is derived from an EMBL/GenBank/DDBJ whole genome shotgun (WGS) entry which is preliminary data.</text>
</comment>
<organism evidence="2 3">
    <name type="scientific">Streptomyces clavifer</name>
    <dbReference type="NCBI Taxonomy" id="68188"/>
    <lineage>
        <taxon>Bacteria</taxon>
        <taxon>Bacillati</taxon>
        <taxon>Actinomycetota</taxon>
        <taxon>Actinomycetes</taxon>
        <taxon>Kitasatosporales</taxon>
        <taxon>Streptomycetaceae</taxon>
        <taxon>Streptomyces</taxon>
    </lineage>
</organism>
<reference evidence="2 3" key="1">
    <citation type="submission" date="2021-03" db="EMBL/GenBank/DDBJ databases">
        <title>Sequencing the genomes of 1000 actinobacteria strains.</title>
        <authorList>
            <person name="Klenk H.-P."/>
        </authorList>
    </citation>
    <scope>NUCLEOTIDE SEQUENCE [LARGE SCALE GENOMIC DNA]</scope>
    <source>
        <strain evidence="2 3">DSM 40843</strain>
    </source>
</reference>
<gene>
    <name evidence="2" type="ORF">JOF59_005924</name>
</gene>
<feature type="compositionally biased region" description="Low complexity" evidence="1">
    <location>
        <begin position="1"/>
        <end position="16"/>
    </location>
</feature>
<evidence type="ECO:0000256" key="1">
    <source>
        <dbReference type="SAM" id="MobiDB-lite"/>
    </source>
</evidence>
<proteinExistence type="predicted"/>
<feature type="region of interest" description="Disordered" evidence="1">
    <location>
        <begin position="1"/>
        <end position="24"/>
    </location>
</feature>
<dbReference type="EMBL" id="JAGINS010000002">
    <property type="protein sequence ID" value="MBP2363432.1"/>
    <property type="molecule type" value="Genomic_DNA"/>
</dbReference>
<accession>A0ABS4VHN0</accession>
<name>A0ABS4VHN0_9ACTN</name>